<evidence type="ECO:0000313" key="3">
    <source>
        <dbReference type="Proteomes" id="UP000097892"/>
    </source>
</evidence>
<evidence type="ECO:0000313" key="2">
    <source>
        <dbReference type="EMBL" id="AEV80870.1"/>
    </source>
</evidence>
<protein>
    <submittedName>
        <fullName evidence="2">Membrane protein S5</fullName>
    </submittedName>
</protein>
<dbReference type="Proteomes" id="UP000097892">
    <property type="component" value="Segment"/>
</dbReference>
<feature type="transmembrane region" description="Helical" evidence="1">
    <location>
        <begin position="262"/>
        <end position="282"/>
    </location>
</feature>
<dbReference type="GeneID" id="11464240"/>
<keyword evidence="1" id="KW-1133">Transmembrane helix</keyword>
<sequence>MTLRTSIFFVLSIVATSHRIEKQVCQPRSYVPEAYLQKQMSTCARFHGQQTLAPSEYRRYCDQIRLQNGRLPFDFDIALLLRISTLSSTEHRQVSEYCRHICLHRGRCQITHISSQCILRRKLYVNVDIYGDFSRGLSLISAYTLIHNTHLSLTNQLSLDKISNSHYRIRSTVPDWHLEMKTLRFKFNTFHDTHHICNVTTDVSLSRYTLLTYTDLLRLLMEQRYGALAYAAIQIFLRILLITYLLSVMLDYVVKEESYNKALVMTAYIVTIIMLCALYLPFYKKIIREY</sequence>
<accession>G8XSS3</accession>
<reference evidence="2" key="1">
    <citation type="submission" date="2011-12" db="EMBL/GenBank/DDBJ databases">
        <title>Comparative genomics of primate cytomegaloviruses.</title>
        <authorList>
            <person name="Davison A.J."/>
            <person name="Holton M."/>
            <person name="Dolan A."/>
            <person name="Dargan D.J."/>
            <person name="Gatherer D."/>
            <person name="Hayward G.S."/>
        </authorList>
    </citation>
    <scope>NUCLEOTIDE SEQUENCE [LARGE SCALE GENOMIC DNA]</scope>
    <source>
        <strain evidence="2">SqSHV</strain>
    </source>
</reference>
<dbReference type="RefSeq" id="YP_004940181.1">
    <property type="nucleotide sequence ID" value="NC_016448.1"/>
</dbReference>
<organism evidence="2 3">
    <name type="scientific">Saimiriine betaherpesvirus 4</name>
    <dbReference type="NCBI Taxonomy" id="1535247"/>
    <lineage>
        <taxon>Viruses</taxon>
        <taxon>Duplodnaviria</taxon>
        <taxon>Heunggongvirae</taxon>
        <taxon>Peploviricota</taxon>
        <taxon>Herviviricetes</taxon>
        <taxon>Herpesvirales</taxon>
        <taxon>Orthoherpesviridae</taxon>
        <taxon>Betaherpesvirinae</taxon>
        <taxon>Cytomegalovirus</taxon>
        <taxon>Cytomegalovirus saimiriinebeta4</taxon>
    </lineage>
</organism>
<dbReference type="EMBL" id="FJ483967">
    <property type="protein sequence ID" value="AEV80870.1"/>
    <property type="molecule type" value="Genomic_DNA"/>
</dbReference>
<feature type="transmembrane region" description="Helical" evidence="1">
    <location>
        <begin position="227"/>
        <end position="250"/>
    </location>
</feature>
<dbReference type="KEGG" id="vg:11464240"/>
<keyword evidence="1" id="KW-0812">Transmembrane</keyword>
<evidence type="ECO:0000256" key="1">
    <source>
        <dbReference type="SAM" id="Phobius"/>
    </source>
</evidence>
<keyword evidence="3" id="KW-1185">Reference proteome</keyword>
<gene>
    <name evidence="2" type="primary">S5</name>
</gene>
<name>G8XSS3_9BETA</name>
<proteinExistence type="predicted"/>
<keyword evidence="1" id="KW-0472">Membrane</keyword>